<sequence length="226" mass="26298">MNPKSTAASSLHSHNIRCNRAERDLKKLEEEYQAWLRRREERRQYLLAQLKKIQSPSRGGKFCSLNTVASLEDELEKMREEDNERADRERLDREEMLPFRKPAYKKLAFEIALEKNRKALQKANEERDAIVSQNKDKGKGKATPSEGEQDDNDGVRLRAAGKRTFGSKLDAAMAKGTTRKFGMNYHIVHDEFVTDGWQKNWGLHDVRACRYKYRSPEPEVEDSPEE</sequence>
<proteinExistence type="predicted"/>
<comment type="caution">
    <text evidence="3">The sequence shown here is derived from an EMBL/GenBank/DDBJ whole genome shotgun (WGS) entry which is preliminary data.</text>
</comment>
<feature type="compositionally biased region" description="Basic and acidic residues" evidence="2">
    <location>
        <begin position="123"/>
        <end position="139"/>
    </location>
</feature>
<dbReference type="OrthoDB" id="2503634at2759"/>
<evidence type="ECO:0000256" key="2">
    <source>
        <dbReference type="SAM" id="MobiDB-lite"/>
    </source>
</evidence>
<protein>
    <submittedName>
        <fullName evidence="3">Uncharacterized protein</fullName>
    </submittedName>
</protein>
<dbReference type="AlphaFoldDB" id="A0A9Q3ELH5"/>
<name>A0A9Q3ELH5_9BASI</name>
<keyword evidence="1" id="KW-0175">Coiled coil</keyword>
<dbReference type="Proteomes" id="UP000765509">
    <property type="component" value="Unassembled WGS sequence"/>
</dbReference>
<gene>
    <name evidence="3" type="ORF">O181_061827</name>
</gene>
<accession>A0A9Q3ELH5</accession>
<keyword evidence="4" id="KW-1185">Reference proteome</keyword>
<organism evidence="3 4">
    <name type="scientific">Austropuccinia psidii MF-1</name>
    <dbReference type="NCBI Taxonomy" id="1389203"/>
    <lineage>
        <taxon>Eukaryota</taxon>
        <taxon>Fungi</taxon>
        <taxon>Dikarya</taxon>
        <taxon>Basidiomycota</taxon>
        <taxon>Pucciniomycotina</taxon>
        <taxon>Pucciniomycetes</taxon>
        <taxon>Pucciniales</taxon>
        <taxon>Sphaerophragmiaceae</taxon>
        <taxon>Austropuccinia</taxon>
    </lineage>
</organism>
<evidence type="ECO:0000313" key="3">
    <source>
        <dbReference type="EMBL" id="MBW0522112.1"/>
    </source>
</evidence>
<reference evidence="3" key="1">
    <citation type="submission" date="2021-03" db="EMBL/GenBank/DDBJ databases">
        <title>Draft genome sequence of rust myrtle Austropuccinia psidii MF-1, a brazilian biotype.</title>
        <authorList>
            <person name="Quecine M.C."/>
            <person name="Pachon D.M.R."/>
            <person name="Bonatelli M.L."/>
            <person name="Correr F.H."/>
            <person name="Franceschini L.M."/>
            <person name="Leite T.F."/>
            <person name="Margarido G.R.A."/>
            <person name="Almeida C.A."/>
            <person name="Ferrarezi J.A."/>
            <person name="Labate C.A."/>
        </authorList>
    </citation>
    <scope>NUCLEOTIDE SEQUENCE</scope>
    <source>
        <strain evidence="3">MF-1</strain>
    </source>
</reference>
<feature type="region of interest" description="Disordered" evidence="2">
    <location>
        <begin position="123"/>
        <end position="155"/>
    </location>
</feature>
<feature type="coiled-coil region" evidence="1">
    <location>
        <begin position="11"/>
        <end position="88"/>
    </location>
</feature>
<evidence type="ECO:0000256" key="1">
    <source>
        <dbReference type="SAM" id="Coils"/>
    </source>
</evidence>
<dbReference type="EMBL" id="AVOT02029328">
    <property type="protein sequence ID" value="MBW0522112.1"/>
    <property type="molecule type" value="Genomic_DNA"/>
</dbReference>
<evidence type="ECO:0000313" key="4">
    <source>
        <dbReference type="Proteomes" id="UP000765509"/>
    </source>
</evidence>